<name>A0A5C0ASS9_9BURK</name>
<dbReference type="Proteomes" id="UP000325161">
    <property type="component" value="Chromosome"/>
</dbReference>
<evidence type="ECO:0000256" key="2">
    <source>
        <dbReference type="SAM" id="Phobius"/>
    </source>
</evidence>
<keyword evidence="2" id="KW-1133">Transmembrane helix</keyword>
<evidence type="ECO:0000313" key="3">
    <source>
        <dbReference type="EMBL" id="QEI05342.1"/>
    </source>
</evidence>
<evidence type="ECO:0000313" key="4">
    <source>
        <dbReference type="Proteomes" id="UP000325161"/>
    </source>
</evidence>
<accession>A0A5C0ASS9</accession>
<feature type="transmembrane region" description="Helical" evidence="2">
    <location>
        <begin position="63"/>
        <end position="85"/>
    </location>
</feature>
<proteinExistence type="predicted"/>
<dbReference type="AlphaFoldDB" id="A0A5C0ASS9"/>
<reference evidence="3 4" key="1">
    <citation type="submission" date="2019-08" db="EMBL/GenBank/DDBJ databases">
        <title>Amphibian skin-associated Pigmentiphaga: genome sequence and occurrence across geography and hosts.</title>
        <authorList>
            <person name="Bletz M.C."/>
            <person name="Bunk B."/>
            <person name="Sproeer C."/>
            <person name="Biwer P."/>
            <person name="Reiter S."/>
            <person name="Rabemananjara F.C.E."/>
            <person name="Schulz S."/>
            <person name="Overmann J."/>
            <person name="Vences M."/>
        </authorList>
    </citation>
    <scope>NUCLEOTIDE SEQUENCE [LARGE SCALE GENOMIC DNA]</scope>
    <source>
        <strain evidence="3 4">Mada1488</strain>
    </source>
</reference>
<feature type="compositionally biased region" description="Basic and acidic residues" evidence="1">
    <location>
        <begin position="185"/>
        <end position="196"/>
    </location>
</feature>
<organism evidence="3 4">
    <name type="scientific">Pigmentiphaga aceris</name>
    <dbReference type="NCBI Taxonomy" id="1940612"/>
    <lineage>
        <taxon>Bacteria</taxon>
        <taxon>Pseudomonadati</taxon>
        <taxon>Pseudomonadota</taxon>
        <taxon>Betaproteobacteria</taxon>
        <taxon>Burkholderiales</taxon>
        <taxon>Alcaligenaceae</taxon>
        <taxon>Pigmentiphaga</taxon>
    </lineage>
</organism>
<feature type="transmembrane region" description="Helical" evidence="2">
    <location>
        <begin position="91"/>
        <end position="112"/>
    </location>
</feature>
<dbReference type="RefSeq" id="WP_148813496.1">
    <property type="nucleotide sequence ID" value="NZ_CP043046.1"/>
</dbReference>
<evidence type="ECO:0000256" key="1">
    <source>
        <dbReference type="SAM" id="MobiDB-lite"/>
    </source>
</evidence>
<dbReference type="EMBL" id="CP043046">
    <property type="protein sequence ID" value="QEI05342.1"/>
    <property type="molecule type" value="Genomic_DNA"/>
</dbReference>
<gene>
    <name evidence="3" type="ORF">FXN63_05405</name>
</gene>
<keyword evidence="2" id="KW-0812">Transmembrane</keyword>
<dbReference type="KEGG" id="pacr:FXN63_05405"/>
<keyword evidence="2" id="KW-0472">Membrane</keyword>
<protein>
    <recommendedName>
        <fullName evidence="5">Glycine zipper domain-containing protein</fullName>
    </recommendedName>
</protein>
<sequence>MSLIVAARFETFEAAENASRELFRKGFDEDDCTIFFVSPRGQHATYPLGGDQAADPGARRAHVGAFGGATVTGAIGAVIGGAIGLTTGLPIVAVLIGAGVGAYLGSLGGAFVKLKSQAKRREPGRPVAVRHAGVLLAVHVKPDTEAEVARTLRALGGEDVEKAEGRWRDGSWTDFDPVKPPVLSDKVRPDHAGAVS</sequence>
<evidence type="ECO:0008006" key="5">
    <source>
        <dbReference type="Google" id="ProtNLM"/>
    </source>
</evidence>
<feature type="region of interest" description="Disordered" evidence="1">
    <location>
        <begin position="160"/>
        <end position="196"/>
    </location>
</feature>
<feature type="compositionally biased region" description="Basic and acidic residues" evidence="1">
    <location>
        <begin position="160"/>
        <end position="171"/>
    </location>
</feature>
<dbReference type="OrthoDB" id="6369218at2"/>
<keyword evidence="4" id="KW-1185">Reference proteome</keyword>